<dbReference type="InterPro" id="IPR039564">
    <property type="entry name" value="Peptidase_C39-like"/>
</dbReference>
<accession>A0A9D1ELB9</accession>
<reference evidence="3" key="1">
    <citation type="submission" date="2020-10" db="EMBL/GenBank/DDBJ databases">
        <authorList>
            <person name="Gilroy R."/>
        </authorList>
    </citation>
    <scope>NUCLEOTIDE SEQUENCE</scope>
    <source>
        <strain evidence="3">ChiSxjej1B13-7041</strain>
    </source>
</reference>
<name>A0A9D1ELB9_9FIRM</name>
<dbReference type="PANTHER" id="PTHR37806:SF1">
    <property type="entry name" value="PEPTIDASE C39-LIKE DOMAIN-CONTAINING PROTEIN"/>
    <property type="match status" value="1"/>
</dbReference>
<proteinExistence type="predicted"/>
<dbReference type="Gene3D" id="3.90.70.10">
    <property type="entry name" value="Cysteine proteinases"/>
    <property type="match status" value="1"/>
</dbReference>
<dbReference type="EMBL" id="DVHU01000100">
    <property type="protein sequence ID" value="HIR93968.1"/>
    <property type="molecule type" value="Genomic_DNA"/>
</dbReference>
<dbReference type="Pfam" id="PF13529">
    <property type="entry name" value="Peptidase_C39_2"/>
    <property type="match status" value="1"/>
</dbReference>
<feature type="domain" description="Peptidase C39-like" evidence="2">
    <location>
        <begin position="86"/>
        <end position="245"/>
    </location>
</feature>
<evidence type="ECO:0000259" key="2">
    <source>
        <dbReference type="Pfam" id="PF13529"/>
    </source>
</evidence>
<feature type="signal peptide" evidence="1">
    <location>
        <begin position="1"/>
        <end position="24"/>
    </location>
</feature>
<gene>
    <name evidence="3" type="ORF">IAB98_11185</name>
</gene>
<evidence type="ECO:0000256" key="1">
    <source>
        <dbReference type="SAM" id="SignalP"/>
    </source>
</evidence>
<reference evidence="3" key="2">
    <citation type="journal article" date="2021" name="PeerJ">
        <title>Extensive microbial diversity within the chicken gut microbiome revealed by metagenomics and culture.</title>
        <authorList>
            <person name="Gilroy R."/>
            <person name="Ravi A."/>
            <person name="Getino M."/>
            <person name="Pursley I."/>
            <person name="Horton D.L."/>
            <person name="Alikhan N.F."/>
            <person name="Baker D."/>
            <person name="Gharbi K."/>
            <person name="Hall N."/>
            <person name="Watson M."/>
            <person name="Adriaenssens E.M."/>
            <person name="Foster-Nyarko E."/>
            <person name="Jarju S."/>
            <person name="Secka A."/>
            <person name="Antonio M."/>
            <person name="Oren A."/>
            <person name="Chaudhuri R.R."/>
            <person name="La Ragione R."/>
            <person name="Hildebrand F."/>
            <person name="Pallen M.J."/>
        </authorList>
    </citation>
    <scope>NUCLEOTIDE SEQUENCE</scope>
    <source>
        <strain evidence="3">ChiSxjej1B13-7041</strain>
    </source>
</reference>
<comment type="caution">
    <text evidence="3">The sequence shown here is derived from an EMBL/GenBank/DDBJ whole genome shotgun (WGS) entry which is preliminary data.</text>
</comment>
<organism evidence="3 4">
    <name type="scientific">Candidatus Egerieimonas intestinavium</name>
    <dbReference type="NCBI Taxonomy" id="2840777"/>
    <lineage>
        <taxon>Bacteria</taxon>
        <taxon>Bacillati</taxon>
        <taxon>Bacillota</taxon>
        <taxon>Clostridia</taxon>
        <taxon>Lachnospirales</taxon>
        <taxon>Lachnospiraceae</taxon>
        <taxon>Lachnospiraceae incertae sedis</taxon>
        <taxon>Candidatus Egerieimonas</taxon>
    </lineage>
</organism>
<evidence type="ECO:0000313" key="3">
    <source>
        <dbReference type="EMBL" id="HIR93968.1"/>
    </source>
</evidence>
<dbReference type="AlphaFoldDB" id="A0A9D1ELB9"/>
<sequence>MAKIRKRLRAAFYAAVLTAALAGAATVRGEEAAQQGGNGGAEISVDPGDSWMESGLIGSYGENGGWVRDTDGSYFYLRPMEDYTVLAVPSIMQNPELPTGCESVALTMLLHYWGYDTLGKSEIADKYLTYDTTNFVTSFVGDPHTENGAGIFAPGLTGAANRFLKDKGDSRVARDLTGTSFAGLLAYVSQGDPVVVWNTVNMQEPGEVNAHYYYQGKTYNFYKEEHCMVLCGYDLAQRRVLVSDPQAGLIWRNMDAFASIYKKMGSNAMTIQEFTANYQNFLFLLQG</sequence>
<keyword evidence="1" id="KW-0732">Signal</keyword>
<protein>
    <submittedName>
        <fullName evidence="3">C39 family peptidase</fullName>
    </submittedName>
</protein>
<dbReference type="Proteomes" id="UP000886841">
    <property type="component" value="Unassembled WGS sequence"/>
</dbReference>
<evidence type="ECO:0000313" key="4">
    <source>
        <dbReference type="Proteomes" id="UP000886841"/>
    </source>
</evidence>
<feature type="chain" id="PRO_5039133182" evidence="1">
    <location>
        <begin position="25"/>
        <end position="287"/>
    </location>
</feature>
<dbReference type="PANTHER" id="PTHR37806">
    <property type="entry name" value="LMO0724 PROTEIN"/>
    <property type="match status" value="1"/>
</dbReference>